<keyword evidence="4" id="KW-1015">Disulfide bond</keyword>
<evidence type="ECO:0000256" key="8">
    <source>
        <dbReference type="SAM" id="MobiDB-lite"/>
    </source>
</evidence>
<dbReference type="Pfam" id="PF01902">
    <property type="entry name" value="Diphthami_syn_2"/>
    <property type="match status" value="1"/>
</dbReference>
<dbReference type="Gene3D" id="3.90.1490.10">
    <property type="entry name" value="putative n-type atp pyrophosphatase, domain 2"/>
    <property type="match status" value="1"/>
</dbReference>
<dbReference type="Proteomes" id="UP001189429">
    <property type="component" value="Unassembled WGS sequence"/>
</dbReference>
<comment type="catalytic activity">
    <reaction evidence="7">
        <text>diphthine-[translation elongation factor 2] + NH4(+) + ATP = diphthamide-[translation elongation factor 2] + AMP + diphosphate + H(+)</text>
        <dbReference type="Rhea" id="RHEA:19753"/>
        <dbReference type="Rhea" id="RHEA-COMP:10172"/>
        <dbReference type="Rhea" id="RHEA-COMP:10174"/>
        <dbReference type="ChEBI" id="CHEBI:15378"/>
        <dbReference type="ChEBI" id="CHEBI:16692"/>
        <dbReference type="ChEBI" id="CHEBI:28938"/>
        <dbReference type="ChEBI" id="CHEBI:30616"/>
        <dbReference type="ChEBI" id="CHEBI:33019"/>
        <dbReference type="ChEBI" id="CHEBI:82696"/>
        <dbReference type="ChEBI" id="CHEBI:456215"/>
        <dbReference type="EC" id="6.3.1.14"/>
    </reaction>
</comment>
<protein>
    <recommendedName>
        <fullName evidence="2">Diphthine--ammonia ligase</fullName>
        <ecNumber evidence="1">6.3.1.14</ecNumber>
    </recommendedName>
    <alternativeName>
        <fullName evidence="5">Diphthamide synthase</fullName>
    </alternativeName>
    <alternativeName>
        <fullName evidence="6">Diphthamide synthetase</fullName>
    </alternativeName>
</protein>
<dbReference type="InterPro" id="IPR030662">
    <property type="entry name" value="DPH6/MJ0570"/>
</dbReference>
<dbReference type="CDD" id="cd01994">
    <property type="entry name" value="AANH_PF0828-like"/>
    <property type="match status" value="1"/>
</dbReference>
<feature type="compositionally biased region" description="Low complexity" evidence="8">
    <location>
        <begin position="1508"/>
        <end position="1519"/>
    </location>
</feature>
<dbReference type="Gene3D" id="3.40.50.620">
    <property type="entry name" value="HUPs"/>
    <property type="match status" value="1"/>
</dbReference>
<feature type="compositionally biased region" description="Low complexity" evidence="8">
    <location>
        <begin position="1566"/>
        <end position="1585"/>
    </location>
</feature>
<evidence type="ECO:0000256" key="2">
    <source>
        <dbReference type="ARBA" id="ARBA00018426"/>
    </source>
</evidence>
<dbReference type="SMART" id="SM00223">
    <property type="entry name" value="APPLE"/>
    <property type="match status" value="1"/>
</dbReference>
<dbReference type="PANTHER" id="PTHR12196">
    <property type="entry name" value="DOMAIN OF UNKNOWN FUNCTION 71 DUF71 -CONTAINING PROTEIN"/>
    <property type="match status" value="1"/>
</dbReference>
<dbReference type="SUPFAM" id="SSF52402">
    <property type="entry name" value="Adenine nucleotide alpha hydrolases-like"/>
    <property type="match status" value="1"/>
</dbReference>
<dbReference type="PANTHER" id="PTHR12196:SF2">
    <property type="entry name" value="DIPHTHINE--AMMONIA LIGASE"/>
    <property type="match status" value="1"/>
</dbReference>
<evidence type="ECO:0000256" key="3">
    <source>
        <dbReference type="ARBA" id="ARBA00022737"/>
    </source>
</evidence>
<feature type="compositionally biased region" description="Low complexity" evidence="8">
    <location>
        <begin position="1526"/>
        <end position="1543"/>
    </location>
</feature>
<dbReference type="InterPro" id="IPR035959">
    <property type="entry name" value="RutC-like_sf"/>
</dbReference>
<keyword evidence="3" id="KW-0677">Repeat</keyword>
<feature type="region of interest" description="Disordered" evidence="8">
    <location>
        <begin position="1508"/>
        <end position="1585"/>
    </location>
</feature>
<evidence type="ECO:0000256" key="4">
    <source>
        <dbReference type="ARBA" id="ARBA00023157"/>
    </source>
</evidence>
<name>A0ABN9T2E9_9DINO</name>
<dbReference type="Gene3D" id="3.50.4.10">
    <property type="entry name" value="Hepatocyte Growth Factor"/>
    <property type="match status" value="1"/>
</dbReference>
<evidence type="ECO:0000256" key="5">
    <source>
        <dbReference type="ARBA" id="ARBA00029814"/>
    </source>
</evidence>
<feature type="region of interest" description="Disordered" evidence="8">
    <location>
        <begin position="1388"/>
        <end position="1420"/>
    </location>
</feature>
<feature type="compositionally biased region" description="Basic and acidic residues" evidence="8">
    <location>
        <begin position="1217"/>
        <end position="1236"/>
    </location>
</feature>
<dbReference type="EMBL" id="CAUYUJ010014272">
    <property type="protein sequence ID" value="CAK0839129.1"/>
    <property type="molecule type" value="Genomic_DNA"/>
</dbReference>
<accession>A0ABN9T2E9</accession>
<comment type="caution">
    <text evidence="10">The sequence shown here is derived from an EMBL/GenBank/DDBJ whole genome shotgun (WGS) entry which is preliminary data.</text>
</comment>
<dbReference type="InterPro" id="IPR014729">
    <property type="entry name" value="Rossmann-like_a/b/a_fold"/>
</dbReference>
<feature type="region of interest" description="Disordered" evidence="8">
    <location>
        <begin position="1209"/>
        <end position="1244"/>
    </location>
</feature>
<evidence type="ECO:0000313" key="11">
    <source>
        <dbReference type="Proteomes" id="UP001189429"/>
    </source>
</evidence>
<evidence type="ECO:0000256" key="7">
    <source>
        <dbReference type="ARBA" id="ARBA00048108"/>
    </source>
</evidence>
<evidence type="ECO:0000256" key="1">
    <source>
        <dbReference type="ARBA" id="ARBA00012089"/>
    </source>
</evidence>
<proteinExistence type="predicted"/>
<gene>
    <name evidence="10" type="ORF">PCOR1329_LOCUS34898</name>
</gene>
<dbReference type="InterPro" id="IPR002761">
    <property type="entry name" value="Diphthami_syn_dom"/>
</dbReference>
<evidence type="ECO:0000313" key="10">
    <source>
        <dbReference type="EMBL" id="CAK0839129.1"/>
    </source>
</evidence>
<keyword evidence="11" id="KW-1185">Reference proteome</keyword>
<dbReference type="NCBIfam" id="TIGR00290">
    <property type="entry name" value="MJ0570_dom"/>
    <property type="match status" value="1"/>
</dbReference>
<organism evidence="10 11">
    <name type="scientific">Prorocentrum cordatum</name>
    <dbReference type="NCBI Taxonomy" id="2364126"/>
    <lineage>
        <taxon>Eukaryota</taxon>
        <taxon>Sar</taxon>
        <taxon>Alveolata</taxon>
        <taxon>Dinophyceae</taxon>
        <taxon>Prorocentrales</taxon>
        <taxon>Prorocentraceae</taxon>
        <taxon>Prorocentrum</taxon>
    </lineage>
</organism>
<dbReference type="Gene3D" id="3.30.1330.40">
    <property type="entry name" value="RutC-like"/>
    <property type="match status" value="2"/>
</dbReference>
<dbReference type="Pfam" id="PF00024">
    <property type="entry name" value="PAN_1"/>
    <property type="match status" value="1"/>
</dbReference>
<evidence type="ECO:0000259" key="9">
    <source>
        <dbReference type="SMART" id="SM00223"/>
    </source>
</evidence>
<sequence length="1744" mass="182021">MRVVGLISGGKDSIWNLHYCRHFGHEVLCVANLAPPAGVNELDSYMYQTVGSDLIDAIAASLGLPLVRRVISGEPKGISSQDYIPQEGDEVEDLTLLLQDVLREHPGMQAVSCGAILSNYQRVRVENVCARLGLKSLAFLWMQEQPRLLRQMIDGGLDARIVKVASMGLEARHVGQSILTPSFSEYLLGLGRKWGVHVCGEGGEYETMVLGAPLYGGSVRIVSSETCAHPGGDQDGVAFLRVLEVSEDPSEDPPARPPFQVLEPYSSLSYYQDTFALLRPPWPAGHPAPPHGAPPWVAGPTAGAGAGGQGEGGAPPCLARAGHLLASSSLDVFSLGLEPQGRPDEQCDSVLGAVAAWLRDAHGRGLRDAVFVELQVADLGCFEAVNAVYARHFAEDPPPRVCVETPLPEGLHLRARLLLRGHAGPAEPGASGRVRVQSISTWAMACIGPYSQALWTGPALLSAGVLGLVPHSMALPAAEDAAAATVDAESDSVSERQRPRESATGASILQWEAELWMLARSMRNVLAEVGSGLGEVAMAQVYVSGQCDFGAVRERVLGYLRRECASADPIVTMVAVPRLPKDGSISQINVTCTPGSTAPATVQVLEARAPAGVPAPVAGAVSCVAREVAGARVSSAEFVPAEGAEAAELPPEAVRHMVERCAAATWEALGVSASSGPPAGIGLQAQLALRGPGAERAAAAALAEAAEEAGVAEVCAISLMPVLALGHGALVRLIGTSGGAASGPLGGPPDAGAAAVPTLAMARSISLRDLDGAWVGPRLDLGEASDGQHVACKVPWWVTHLLVDVAREGCDQQPAILRRWPSRPGADDAAAAGRPVHLAMGDNDVWVDLPRTGAGPGNGGEAGSLLLRAEREEPLRGWLPSARGYLLSESSVLLFMVGLCAVLCSQVSYAAAVPLLSAIPVARLCPELPLLFSPRCLRAPSWLERSRHTLVAAAWCVAAVSALLLFVCAARGDFGTPAAWWPPAPSPAGRARPAEPAWEPTLPRVDCASLAGVDCSARLAAWAGPGACAVLAQTEGTCASFCSRAGRTCLRAMDDVGTGECAVDEGGHRRQQPGEDGCLQDWHTQICVCGREPRREDTVPMQAGWSDAKKVWCCQHRGLGCPSLESDTCFELGAKYEPIDMPGQRGTHASTMHHCQQRCARSPGCARFTWFVDKQRCHLQEYSATLLPSDESVAGPADCEVEAEMRLAEAGGGGDAPRPRPSEERQRPRPAEELRPPGRPAGRPRLAGGSLLAVLAVLAAIAVVAASRAGATAKPCPSAQREEVIGHITGWPSVLACRPGQPESTREPLDSASLLLVAPGVAKVPFPFLLSLAGSPQWFGPLGRTEERFVPGGATYRLKELWQAYFDFGSLTFVVEVVEKIGAAHAHALTQGPTPRQGRAARRPSARWPPDQAEETDAMGTPSVDAALREIEASLADIQWSLAQGPTGRALRRKVVKTQSSNPPAVTVGMASEGARGPPVGATQGAPARQTLRADAALRAALEGGEAAHADGAAGGEAAPAPPRAAVPRAAAEASAQAAAGLPLGEGPGSPGAARAPAPEPPPPGAAAAGAPAPKGPRANAALRAAPASGEKAWELVPRGPVPLPVNGAVAPWFCRYLVRADRHINVTWFNVPLVARAVDSAIEYEIGCGWDVRWVNRRSADLRPRLRLLLRRSLRTSALRAALAGQQARRRATVLAGLEDAVGTSTAAAVLAAIDGAKVVTPPHAVTAAATAPDKVRSPSLQP</sequence>
<dbReference type="InterPro" id="IPR000177">
    <property type="entry name" value="Apple"/>
</dbReference>
<feature type="region of interest" description="Disordered" evidence="8">
    <location>
        <begin position="1454"/>
        <end position="1488"/>
    </location>
</feature>
<reference evidence="10" key="1">
    <citation type="submission" date="2023-10" db="EMBL/GenBank/DDBJ databases">
        <authorList>
            <person name="Chen Y."/>
            <person name="Shah S."/>
            <person name="Dougan E. K."/>
            <person name="Thang M."/>
            <person name="Chan C."/>
        </authorList>
    </citation>
    <scope>NUCLEOTIDE SEQUENCE [LARGE SCALE GENOMIC DNA]</scope>
</reference>
<feature type="domain" description="Apple" evidence="9">
    <location>
        <begin position="1129"/>
        <end position="1199"/>
    </location>
</feature>
<evidence type="ECO:0000256" key="6">
    <source>
        <dbReference type="ARBA" id="ARBA00031552"/>
    </source>
</evidence>
<dbReference type="EC" id="6.3.1.14" evidence="1"/>
<dbReference type="SUPFAM" id="SSF55298">
    <property type="entry name" value="YjgF-like"/>
    <property type="match status" value="2"/>
</dbReference>
<dbReference type="InterPro" id="IPR003609">
    <property type="entry name" value="Pan_app"/>
</dbReference>